<dbReference type="Gene3D" id="1.10.10.1190">
    <property type="entry name" value="Antirestriction protein ArdA, domain 3"/>
    <property type="match status" value="1"/>
</dbReference>
<dbReference type="InterPro" id="IPR041895">
    <property type="entry name" value="ArdA_dom1"/>
</dbReference>
<dbReference type="Pfam" id="PF07275">
    <property type="entry name" value="ArdA"/>
    <property type="match status" value="1"/>
</dbReference>
<evidence type="ECO:0000313" key="1">
    <source>
        <dbReference type="EMBL" id="SMX89839.1"/>
    </source>
</evidence>
<dbReference type="Gene3D" id="3.10.20.480">
    <property type="entry name" value="Antirestriction protein ArdA, domain 1"/>
    <property type="match status" value="1"/>
</dbReference>
<sequence>MTRSFDTTPRVWIGCLQCYNEGNLVGDWHNATDADEITTSQLHGRAIDPGTHEELWCLDHENLPITAECSPRDAAELARTLEDVPERERPALNAWVLSGDYIEDGDGLPSISDFEERYCGEWSSFREYAEQLVEDSGLLADVPEEVARYFDWEAWTRDLIYDYAVMDDGSHGAYVFRSL</sequence>
<accession>A0A2H1JQW2</accession>
<dbReference type="AlphaFoldDB" id="A0A2H1JQW2"/>
<dbReference type="GeneID" id="303191221"/>
<dbReference type="Proteomes" id="UP000234641">
    <property type="component" value="Unassembled WGS sequence"/>
</dbReference>
<dbReference type="EMBL" id="FXYY01000015">
    <property type="protein sequence ID" value="SMX89839.1"/>
    <property type="molecule type" value="Genomic_DNA"/>
</dbReference>
<name>A0A2H1JQW2_BRELN</name>
<dbReference type="InterPro" id="IPR009899">
    <property type="entry name" value="ArdA"/>
</dbReference>
<proteinExistence type="predicted"/>
<evidence type="ECO:0000313" key="2">
    <source>
        <dbReference type="Proteomes" id="UP000234641"/>
    </source>
</evidence>
<gene>
    <name evidence="1" type="ORF">BLIN9172_02413</name>
</gene>
<protein>
    <submittedName>
        <fullName evidence="1">Antirestriction protein</fullName>
    </submittedName>
</protein>
<dbReference type="RefSeq" id="WP_029152158.1">
    <property type="nucleotide sequence ID" value="NZ_FXYY01000015.1"/>
</dbReference>
<reference evidence="1 2" key="1">
    <citation type="submission" date="2017-03" db="EMBL/GenBank/DDBJ databases">
        <authorList>
            <person name="Afonso C.L."/>
            <person name="Miller P.J."/>
            <person name="Scott M.A."/>
            <person name="Spackman E."/>
            <person name="Goraichik I."/>
            <person name="Dimitrov K.M."/>
            <person name="Suarez D.L."/>
            <person name="Swayne D.E."/>
        </authorList>
    </citation>
    <scope>NUCLEOTIDE SEQUENCE [LARGE SCALE GENOMIC DNA]</scope>
    <source>
        <strain evidence="1 2">ATCC 9172</strain>
    </source>
</reference>
<organism evidence="1 2">
    <name type="scientific">Brevibacterium linens ATCC 9172</name>
    <dbReference type="NCBI Taxonomy" id="1255617"/>
    <lineage>
        <taxon>Bacteria</taxon>
        <taxon>Bacillati</taxon>
        <taxon>Actinomycetota</taxon>
        <taxon>Actinomycetes</taxon>
        <taxon>Micrococcales</taxon>
        <taxon>Brevibacteriaceae</taxon>
        <taxon>Brevibacterium</taxon>
    </lineage>
</organism>
<dbReference type="InterPro" id="IPR041893">
    <property type="entry name" value="ArdA_dom3"/>
</dbReference>